<evidence type="ECO:0000256" key="6">
    <source>
        <dbReference type="ARBA" id="ARBA00022553"/>
    </source>
</evidence>
<keyword evidence="14 18" id="KW-0472">Membrane</keyword>
<dbReference type="Proteomes" id="UP000005713">
    <property type="component" value="Unassembled WGS sequence"/>
</dbReference>
<evidence type="ECO:0000256" key="8">
    <source>
        <dbReference type="ARBA" id="ARBA00022692"/>
    </source>
</evidence>
<dbReference type="PIRSF" id="PIRSF036431">
    <property type="entry name" value="STHK_DctB"/>
    <property type="match status" value="1"/>
</dbReference>
<dbReference type="InterPro" id="IPR003661">
    <property type="entry name" value="HisK_dim/P_dom"/>
</dbReference>
<dbReference type="Gene3D" id="1.10.287.130">
    <property type="match status" value="1"/>
</dbReference>
<dbReference type="InterPro" id="IPR003594">
    <property type="entry name" value="HATPase_dom"/>
</dbReference>
<dbReference type="FunFam" id="1.10.287.130:FF:000049">
    <property type="entry name" value="C4-dicarboxylate transport sensor protein DctB"/>
    <property type="match status" value="1"/>
</dbReference>
<evidence type="ECO:0000259" key="19">
    <source>
        <dbReference type="PROSITE" id="PS50109"/>
    </source>
</evidence>
<dbReference type="OrthoDB" id="7568856at2"/>
<gene>
    <name evidence="20" type="ORF">SSE37_04185</name>
</gene>
<dbReference type="PROSITE" id="PS50109">
    <property type="entry name" value="HIS_KIN"/>
    <property type="match status" value="1"/>
</dbReference>
<dbReference type="GO" id="GO:0005886">
    <property type="term" value="C:plasma membrane"/>
    <property type="evidence" value="ECO:0007669"/>
    <property type="project" value="UniProtKB-SubCell"/>
</dbReference>
<dbReference type="InterPro" id="IPR005467">
    <property type="entry name" value="His_kinase_dom"/>
</dbReference>
<dbReference type="Pfam" id="PF00512">
    <property type="entry name" value="HisKA"/>
    <property type="match status" value="1"/>
</dbReference>
<dbReference type="RefSeq" id="WP_005857647.1">
    <property type="nucleotide sequence ID" value="NZ_AAYA01000004.1"/>
</dbReference>
<dbReference type="GO" id="GO:0005524">
    <property type="term" value="F:ATP binding"/>
    <property type="evidence" value="ECO:0007669"/>
    <property type="project" value="UniProtKB-KW"/>
</dbReference>
<dbReference type="InterPro" id="IPR036097">
    <property type="entry name" value="HisK_dim/P_sf"/>
</dbReference>
<feature type="coiled-coil region" evidence="17">
    <location>
        <begin position="325"/>
        <end position="359"/>
    </location>
</feature>
<comment type="function">
    <text evidence="15">Member of the two-component regulatory system DctB/DctD involved in the transport of C4-dicarboxylates. DctB functions as a membrane-associated protein kinase that phosphorylates DctD in response to environmental signals.</text>
</comment>
<keyword evidence="8 18" id="KW-0812">Transmembrane</keyword>
<dbReference type="InterPro" id="IPR017055">
    <property type="entry name" value="Sig_transdc_His_kinase_DctB"/>
</dbReference>
<dbReference type="InterPro" id="IPR004358">
    <property type="entry name" value="Sig_transdc_His_kin-like_C"/>
</dbReference>
<keyword evidence="12 18" id="KW-1133">Transmembrane helix</keyword>
<evidence type="ECO:0000256" key="12">
    <source>
        <dbReference type="ARBA" id="ARBA00022989"/>
    </source>
</evidence>
<keyword evidence="21" id="KW-1185">Reference proteome</keyword>
<dbReference type="EMBL" id="AAYA01000004">
    <property type="protein sequence ID" value="EBA08813.1"/>
    <property type="molecule type" value="Genomic_DNA"/>
</dbReference>
<evidence type="ECO:0000256" key="4">
    <source>
        <dbReference type="ARBA" id="ARBA00022475"/>
    </source>
</evidence>
<evidence type="ECO:0000256" key="10">
    <source>
        <dbReference type="ARBA" id="ARBA00022777"/>
    </source>
</evidence>
<proteinExistence type="predicted"/>
<keyword evidence="9" id="KW-0547">Nucleotide-binding</keyword>
<dbReference type="InterPro" id="IPR036890">
    <property type="entry name" value="HATPase_C_sf"/>
</dbReference>
<evidence type="ECO:0000256" key="1">
    <source>
        <dbReference type="ARBA" id="ARBA00000085"/>
    </source>
</evidence>
<evidence type="ECO:0000313" key="21">
    <source>
        <dbReference type="Proteomes" id="UP000005713"/>
    </source>
</evidence>
<dbReference type="SUPFAM" id="SSF47384">
    <property type="entry name" value="Homodimeric domain of signal transducing histidine kinase"/>
    <property type="match status" value="1"/>
</dbReference>
<accession>A3K1L7</accession>
<keyword evidence="4" id="KW-1003">Cell membrane</keyword>
<dbReference type="Gene3D" id="3.30.450.20">
    <property type="entry name" value="PAS domain"/>
    <property type="match status" value="1"/>
</dbReference>
<dbReference type="Gene3D" id="3.30.565.10">
    <property type="entry name" value="Histidine kinase-like ATPase, C-terminal domain"/>
    <property type="match status" value="1"/>
</dbReference>
<dbReference type="PANTHER" id="PTHR43065:SF46">
    <property type="entry name" value="C4-DICARBOXYLATE TRANSPORT SENSOR PROTEIN DCTB"/>
    <property type="match status" value="1"/>
</dbReference>
<organism evidence="20 21">
    <name type="scientific">Sagittula stellata (strain ATCC 700073 / DSM 11524 / E-37)</name>
    <dbReference type="NCBI Taxonomy" id="388399"/>
    <lineage>
        <taxon>Bacteria</taxon>
        <taxon>Pseudomonadati</taxon>
        <taxon>Pseudomonadota</taxon>
        <taxon>Alphaproteobacteria</taxon>
        <taxon>Rhodobacterales</taxon>
        <taxon>Roseobacteraceae</taxon>
        <taxon>Sagittula</taxon>
    </lineage>
</organism>
<evidence type="ECO:0000313" key="20">
    <source>
        <dbReference type="EMBL" id="EBA08813.1"/>
    </source>
</evidence>
<dbReference type="EC" id="2.7.13.3" evidence="3"/>
<keyword evidence="11" id="KW-0067">ATP-binding</keyword>
<keyword evidence="6" id="KW-0597">Phosphoprotein</keyword>
<evidence type="ECO:0000256" key="14">
    <source>
        <dbReference type="ARBA" id="ARBA00023136"/>
    </source>
</evidence>
<evidence type="ECO:0000256" key="11">
    <source>
        <dbReference type="ARBA" id="ARBA00022840"/>
    </source>
</evidence>
<reference evidence="20 21" key="1">
    <citation type="submission" date="2006-06" db="EMBL/GenBank/DDBJ databases">
        <authorList>
            <person name="Moran M.A."/>
            <person name="Ferriera S."/>
            <person name="Johnson J."/>
            <person name="Kravitz S."/>
            <person name="Beeson K."/>
            <person name="Sutton G."/>
            <person name="Rogers Y.-H."/>
            <person name="Friedman R."/>
            <person name="Frazier M."/>
            <person name="Venter J.C."/>
        </authorList>
    </citation>
    <scope>NUCLEOTIDE SEQUENCE [LARGE SCALE GENOMIC DNA]</scope>
    <source>
        <strain evidence="20 21">E-37</strain>
    </source>
</reference>
<feature type="domain" description="Histidine kinase" evidence="19">
    <location>
        <begin position="368"/>
        <end position="578"/>
    </location>
</feature>
<dbReference type="SMART" id="SM00387">
    <property type="entry name" value="HATPase_c"/>
    <property type="match status" value="1"/>
</dbReference>
<dbReference type="PRINTS" id="PR00344">
    <property type="entry name" value="BCTRLSENSOR"/>
</dbReference>
<evidence type="ECO:0000256" key="15">
    <source>
        <dbReference type="ARBA" id="ARBA00059004"/>
    </source>
</evidence>
<comment type="caution">
    <text evidence="20">The sequence shown here is derived from an EMBL/GenBank/DDBJ whole genome shotgun (WGS) entry which is preliminary data.</text>
</comment>
<dbReference type="SUPFAM" id="SSF55874">
    <property type="entry name" value="ATPase domain of HSP90 chaperone/DNA topoisomerase II/histidine kinase"/>
    <property type="match status" value="1"/>
</dbReference>
<sequence>MTRQHHRFLTNITFLAGVAALSYGVWTYGYGQALEQVRARGEADLALAADRLVTGLLRYRAAAVLLADHPVLDTLHDEGVSGAAAARRAAVSLQRSVDRTGAALAFYADTDGRVLARTQGDVPGDFAGTDWFRRALDGALGAGARVGPDDSERIYVHAAPSFGADGRVQGVLVMIVDLEGIEGEWRGSRPSVFFTDSEGDILVTNRSELLFWRLTPEAVIDPDGAVADVTRRFVGGYEIWRQSLSPYVPARGLHLVQALPVVGLVGEALVDVGPARRLAALQTAVVAILCLGFGAVLFLLAERRRVLTEANSALEVRVRARTQQLEEANTALRHEVGERQEAEAALRRAQADLVQAGKLSALGQMSAGISHELNQPLMAIRQFAENGGAFLDKGQPERAADNLSRIAALAGRAARIIRNLRAFARNESEPMGRVDLCAVIDEAVELTETRLETEGVEVAWARPAGPLYAIGGEVRLGQVFVNLINNAADAMAGQAVKRIVIRVEAGERLVVRVRDTGPGIADPEKVFEPFYSTKEVGGGMGLGLSISYGLVQSFGGNIRGRNVTDGGAEFAVELDRWQAEAAA</sequence>
<dbReference type="GO" id="GO:0000155">
    <property type="term" value="F:phosphorelay sensor kinase activity"/>
    <property type="evidence" value="ECO:0007669"/>
    <property type="project" value="InterPro"/>
</dbReference>
<dbReference type="CDD" id="cd00082">
    <property type="entry name" value="HisKA"/>
    <property type="match status" value="1"/>
</dbReference>
<dbReference type="SMART" id="SM00388">
    <property type="entry name" value="HisKA"/>
    <property type="match status" value="1"/>
</dbReference>
<dbReference type="AlphaFoldDB" id="A3K1L7"/>
<evidence type="ECO:0000256" key="13">
    <source>
        <dbReference type="ARBA" id="ARBA00023012"/>
    </source>
</evidence>
<evidence type="ECO:0000256" key="9">
    <source>
        <dbReference type="ARBA" id="ARBA00022741"/>
    </source>
</evidence>
<keyword evidence="10" id="KW-0418">Kinase</keyword>
<dbReference type="eggNOG" id="COG4191">
    <property type="taxonomic scope" value="Bacteria"/>
</dbReference>
<evidence type="ECO:0000256" key="17">
    <source>
        <dbReference type="SAM" id="Coils"/>
    </source>
</evidence>
<comment type="subcellular location">
    <subcellularLocation>
        <location evidence="2">Cell inner membrane</location>
        <topology evidence="2">Multi-pass membrane protein</topology>
    </subcellularLocation>
</comment>
<comment type="catalytic activity">
    <reaction evidence="1">
        <text>ATP + protein L-histidine = ADP + protein N-phospho-L-histidine.</text>
        <dbReference type="EC" id="2.7.13.3"/>
    </reaction>
</comment>
<evidence type="ECO:0000256" key="16">
    <source>
        <dbReference type="ARBA" id="ARBA00073143"/>
    </source>
</evidence>
<protein>
    <recommendedName>
        <fullName evidence="16">C4-dicarboxylate transport sensor protein DctB</fullName>
        <ecNumber evidence="3">2.7.13.3</ecNumber>
    </recommendedName>
</protein>
<evidence type="ECO:0000256" key="5">
    <source>
        <dbReference type="ARBA" id="ARBA00022519"/>
    </source>
</evidence>
<keyword evidence="7" id="KW-0808">Transferase</keyword>
<keyword evidence="13" id="KW-0902">Two-component regulatory system</keyword>
<feature type="transmembrane region" description="Helical" evidence="18">
    <location>
        <begin position="12"/>
        <end position="31"/>
    </location>
</feature>
<dbReference type="Pfam" id="PF02518">
    <property type="entry name" value="HATPase_c"/>
    <property type="match status" value="1"/>
</dbReference>
<keyword evidence="5" id="KW-0997">Cell inner membrane</keyword>
<evidence type="ECO:0000256" key="7">
    <source>
        <dbReference type="ARBA" id="ARBA00022679"/>
    </source>
</evidence>
<dbReference type="PANTHER" id="PTHR43065">
    <property type="entry name" value="SENSOR HISTIDINE KINASE"/>
    <property type="match status" value="1"/>
</dbReference>
<keyword evidence="17" id="KW-0175">Coiled coil</keyword>
<feature type="transmembrane region" description="Helical" evidence="18">
    <location>
        <begin position="279"/>
        <end position="301"/>
    </location>
</feature>
<evidence type="ECO:0000256" key="3">
    <source>
        <dbReference type="ARBA" id="ARBA00012438"/>
    </source>
</evidence>
<evidence type="ECO:0000256" key="18">
    <source>
        <dbReference type="SAM" id="Phobius"/>
    </source>
</evidence>
<evidence type="ECO:0000256" key="2">
    <source>
        <dbReference type="ARBA" id="ARBA00004429"/>
    </source>
</evidence>
<name>A3K1L7_SAGS3</name>